<evidence type="ECO:0000259" key="5">
    <source>
        <dbReference type="PROSITE" id="PS51379"/>
    </source>
</evidence>
<dbReference type="GO" id="GO:0046872">
    <property type="term" value="F:metal ion binding"/>
    <property type="evidence" value="ECO:0007669"/>
    <property type="project" value="UniProtKB-KW"/>
</dbReference>
<evidence type="ECO:0000256" key="2">
    <source>
        <dbReference type="ARBA" id="ARBA00022723"/>
    </source>
</evidence>
<gene>
    <name evidence="6" type="ORF">GCM10010123_07110</name>
</gene>
<protein>
    <submittedName>
        <fullName evidence="6">Ferredoxin</fullName>
    </submittedName>
</protein>
<dbReference type="InterPro" id="IPR017896">
    <property type="entry name" value="4Fe4S_Fe-S-bd"/>
</dbReference>
<dbReference type="InterPro" id="IPR050572">
    <property type="entry name" value="Fe-S_Ferredoxin"/>
</dbReference>
<dbReference type="GO" id="GO:0051539">
    <property type="term" value="F:4 iron, 4 sulfur cluster binding"/>
    <property type="evidence" value="ECO:0007669"/>
    <property type="project" value="UniProtKB-KW"/>
</dbReference>
<feature type="domain" description="4Fe-4S ferredoxin-type" evidence="5">
    <location>
        <begin position="31"/>
        <end position="61"/>
    </location>
</feature>
<evidence type="ECO:0000256" key="3">
    <source>
        <dbReference type="ARBA" id="ARBA00023004"/>
    </source>
</evidence>
<dbReference type="Pfam" id="PF13237">
    <property type="entry name" value="Fer4_10"/>
    <property type="match status" value="1"/>
</dbReference>
<dbReference type="PROSITE" id="PS51379">
    <property type="entry name" value="4FE4S_FER_2"/>
    <property type="match status" value="2"/>
</dbReference>
<dbReference type="PANTHER" id="PTHR43687">
    <property type="entry name" value="ADENYLYLSULFATE REDUCTASE, BETA SUBUNIT"/>
    <property type="match status" value="1"/>
</dbReference>
<keyword evidence="3" id="KW-0408">Iron</keyword>
<evidence type="ECO:0000313" key="7">
    <source>
        <dbReference type="Proteomes" id="UP000649739"/>
    </source>
</evidence>
<reference evidence="6" key="1">
    <citation type="journal article" date="2014" name="Int. J. Syst. Evol. Microbiol.">
        <title>Complete genome sequence of Corynebacterium casei LMG S-19264T (=DSM 44701T), isolated from a smear-ripened cheese.</title>
        <authorList>
            <consortium name="US DOE Joint Genome Institute (JGI-PGF)"/>
            <person name="Walter F."/>
            <person name="Albersmeier A."/>
            <person name="Kalinowski J."/>
            <person name="Ruckert C."/>
        </authorList>
    </citation>
    <scope>NUCLEOTIDE SEQUENCE</scope>
    <source>
        <strain evidence="6">JCM 3090</strain>
    </source>
</reference>
<keyword evidence="1" id="KW-0004">4Fe-4S</keyword>
<dbReference type="Gene3D" id="3.30.70.20">
    <property type="match status" value="1"/>
</dbReference>
<dbReference type="InterPro" id="IPR017900">
    <property type="entry name" value="4Fe4S_Fe_S_CS"/>
</dbReference>
<dbReference type="SUPFAM" id="SSF54862">
    <property type="entry name" value="4Fe-4S ferredoxins"/>
    <property type="match status" value="1"/>
</dbReference>
<reference evidence="6" key="2">
    <citation type="submission" date="2020-09" db="EMBL/GenBank/DDBJ databases">
        <authorList>
            <person name="Sun Q."/>
            <person name="Ohkuma M."/>
        </authorList>
    </citation>
    <scope>NUCLEOTIDE SEQUENCE</scope>
    <source>
        <strain evidence="6">JCM 3090</strain>
    </source>
</reference>
<name>A0A8J3F6F3_9ACTN</name>
<dbReference type="EMBL" id="BMQB01000001">
    <property type="protein sequence ID" value="GGJ79856.1"/>
    <property type="molecule type" value="Genomic_DNA"/>
</dbReference>
<evidence type="ECO:0000256" key="4">
    <source>
        <dbReference type="ARBA" id="ARBA00023014"/>
    </source>
</evidence>
<sequence>MIELVSADRCVTCDVCVAVCPTNVFDSGPAGLPVIARQGDCQTCFMCEAHCPADALFVAPQTAPVPADSPLRDEAHLAATGLLGSYRREIGWGRGRRPGARLAVGPALPPGRITPAGAR</sequence>
<evidence type="ECO:0000313" key="6">
    <source>
        <dbReference type="EMBL" id="GGJ79856.1"/>
    </source>
</evidence>
<organism evidence="6 7">
    <name type="scientific">Pilimelia anulata</name>
    <dbReference type="NCBI Taxonomy" id="53371"/>
    <lineage>
        <taxon>Bacteria</taxon>
        <taxon>Bacillati</taxon>
        <taxon>Actinomycetota</taxon>
        <taxon>Actinomycetes</taxon>
        <taxon>Micromonosporales</taxon>
        <taxon>Micromonosporaceae</taxon>
        <taxon>Pilimelia</taxon>
    </lineage>
</organism>
<dbReference type="PANTHER" id="PTHR43687:SF4">
    <property type="entry name" value="BLR5484 PROTEIN"/>
    <property type="match status" value="1"/>
</dbReference>
<dbReference type="AlphaFoldDB" id="A0A8J3F6F3"/>
<keyword evidence="4" id="KW-0411">Iron-sulfur</keyword>
<dbReference type="Proteomes" id="UP000649739">
    <property type="component" value="Unassembled WGS sequence"/>
</dbReference>
<keyword evidence="7" id="KW-1185">Reference proteome</keyword>
<dbReference type="PROSITE" id="PS00198">
    <property type="entry name" value="4FE4S_FER_1"/>
    <property type="match status" value="2"/>
</dbReference>
<evidence type="ECO:0000256" key="1">
    <source>
        <dbReference type="ARBA" id="ARBA00022485"/>
    </source>
</evidence>
<accession>A0A8J3F6F3</accession>
<feature type="domain" description="4Fe-4S ferredoxin-type" evidence="5">
    <location>
        <begin position="1"/>
        <end position="30"/>
    </location>
</feature>
<keyword evidence="2" id="KW-0479">Metal-binding</keyword>
<dbReference type="RefSeq" id="WP_189168518.1">
    <property type="nucleotide sequence ID" value="NZ_BMQB01000001.1"/>
</dbReference>
<proteinExistence type="predicted"/>
<comment type="caution">
    <text evidence="6">The sequence shown here is derived from an EMBL/GenBank/DDBJ whole genome shotgun (WGS) entry which is preliminary data.</text>
</comment>